<keyword evidence="1" id="KW-0812">Transmembrane</keyword>
<evidence type="ECO:0000256" key="1">
    <source>
        <dbReference type="SAM" id="Phobius"/>
    </source>
</evidence>
<feature type="transmembrane region" description="Helical" evidence="1">
    <location>
        <begin position="7"/>
        <end position="26"/>
    </location>
</feature>
<keyword evidence="1" id="KW-0472">Membrane</keyword>
<keyword evidence="1" id="KW-1133">Transmembrane helix</keyword>
<accession>A0A916LK90</accession>
<dbReference type="Proteomes" id="UP000243105">
    <property type="component" value="Unassembled WGS sequence"/>
</dbReference>
<protein>
    <submittedName>
        <fullName evidence="2">Uncharacterized protein</fullName>
    </submittedName>
</protein>
<name>A0A916LK90_KRYT1</name>
<comment type="caution">
    <text evidence="2">The sequence shown here is derived from an EMBL/GenBank/DDBJ whole genome shotgun (WGS) entry which is preliminary data.</text>
</comment>
<dbReference type="RefSeq" id="WP_268761336.1">
    <property type="nucleotide sequence ID" value="NZ_CZVV01000079.1"/>
</dbReference>
<proteinExistence type="predicted"/>
<reference evidence="2 3" key="1">
    <citation type="submission" date="2015-11" db="EMBL/GenBank/DDBJ databases">
        <authorList>
            <person name="Varghese N."/>
        </authorList>
    </citation>
    <scope>NUCLEOTIDE SEQUENCE [LARGE SCALE GENOMIC DNA]</scope>
    <source>
        <strain evidence="2 3">JGI-25</strain>
    </source>
</reference>
<evidence type="ECO:0000313" key="3">
    <source>
        <dbReference type="Proteomes" id="UP000243105"/>
    </source>
</evidence>
<sequence>MRFKEGLRYFVAFFLIFEFAFAGAWTRKAGNVLVVPYYYFLQC</sequence>
<dbReference type="AlphaFoldDB" id="A0A916LK90"/>
<evidence type="ECO:0000313" key="2">
    <source>
        <dbReference type="EMBL" id="CUT03019.1"/>
    </source>
</evidence>
<organism evidence="2 3">
    <name type="scientific">Kryptobacter tengchongensis</name>
    <dbReference type="NCBI Taxonomy" id="1643429"/>
    <lineage>
        <taxon>Bacteria</taxon>
        <taxon>Pseudomonadati</taxon>
        <taxon>Candidatus Kryptoniota</taxon>
        <taxon>Candidatus Kryptobacter</taxon>
    </lineage>
</organism>
<gene>
    <name evidence="2" type="ORF">JGI25_01162</name>
</gene>
<dbReference type="EMBL" id="CZVV01000079">
    <property type="protein sequence ID" value="CUT03019.1"/>
    <property type="molecule type" value="Genomic_DNA"/>
</dbReference>